<dbReference type="RefSeq" id="WP_254291894.1">
    <property type="nucleotide sequence ID" value="NZ_JAMLDX010000003.1"/>
</dbReference>
<dbReference type="InterPro" id="IPR050300">
    <property type="entry name" value="GDXG_lipolytic_enzyme"/>
</dbReference>
<accession>A0A9X2HM20</accession>
<evidence type="ECO:0000313" key="4">
    <source>
        <dbReference type="EMBL" id="MCP3729798.1"/>
    </source>
</evidence>
<dbReference type="Gene3D" id="3.40.50.1820">
    <property type="entry name" value="alpha/beta hydrolase"/>
    <property type="match status" value="1"/>
</dbReference>
<evidence type="ECO:0000313" key="5">
    <source>
        <dbReference type="Proteomes" id="UP001139451"/>
    </source>
</evidence>
<feature type="signal peptide" evidence="2">
    <location>
        <begin position="1"/>
        <end position="20"/>
    </location>
</feature>
<dbReference type="GO" id="GO:0016787">
    <property type="term" value="F:hydrolase activity"/>
    <property type="evidence" value="ECO:0007669"/>
    <property type="project" value="UniProtKB-KW"/>
</dbReference>
<feature type="chain" id="PRO_5040896311" evidence="2">
    <location>
        <begin position="21"/>
        <end position="307"/>
    </location>
</feature>
<sequence>MMRWLAVLLLFLTAAVPAAAQGEVIKLWSGKMPGGGAVTGPEKVGSEGAATGAVYNVTTPRMVVVRPKNPNGAAVLVIGGGGYFRIQIGSAAMPVAQWLAEQGITAFVLYYRLPGDGWNADAPFQDGQRAMRLLRGNWKTLGIDPNKIGAIGFSAGGHLAGTLATRGAHDFYAKADAVDRLSAVPDFAGLIYPVVSMRAPIDTTRTFRELSKLPNFRDAYSLESHVTTATPPIFLAHASDDPIAAPEHSVRLHAAMLAAKRPVELHVFEKGGHSFGLGRRGSQVAAWPRLFLTWARHHDWVPAPKKD</sequence>
<comment type="caution">
    <text evidence="4">The sequence shown here is derived from an EMBL/GenBank/DDBJ whole genome shotgun (WGS) entry which is preliminary data.</text>
</comment>
<dbReference type="PANTHER" id="PTHR48081">
    <property type="entry name" value="AB HYDROLASE SUPERFAMILY PROTEIN C4A8.06C"/>
    <property type="match status" value="1"/>
</dbReference>
<gene>
    <name evidence="4" type="ORF">M9978_05080</name>
</gene>
<feature type="domain" description="BD-FAE-like" evidence="3">
    <location>
        <begin position="73"/>
        <end position="255"/>
    </location>
</feature>
<proteinExistence type="predicted"/>
<dbReference type="InterPro" id="IPR029058">
    <property type="entry name" value="AB_hydrolase_fold"/>
</dbReference>
<dbReference type="PANTHER" id="PTHR48081:SF6">
    <property type="entry name" value="PEPTIDASE S9 PROLYL OLIGOPEPTIDASE CATALYTIC DOMAIN-CONTAINING PROTEIN"/>
    <property type="match status" value="1"/>
</dbReference>
<keyword evidence="2" id="KW-0732">Signal</keyword>
<evidence type="ECO:0000256" key="1">
    <source>
        <dbReference type="ARBA" id="ARBA00022801"/>
    </source>
</evidence>
<keyword evidence="5" id="KW-1185">Reference proteome</keyword>
<dbReference type="AlphaFoldDB" id="A0A9X2HM20"/>
<dbReference type="SUPFAM" id="SSF53474">
    <property type="entry name" value="alpha/beta-Hydrolases"/>
    <property type="match status" value="1"/>
</dbReference>
<evidence type="ECO:0000256" key="2">
    <source>
        <dbReference type="SAM" id="SignalP"/>
    </source>
</evidence>
<dbReference type="InterPro" id="IPR049492">
    <property type="entry name" value="BD-FAE-like_dom"/>
</dbReference>
<name>A0A9X2HM20_9SPHN</name>
<dbReference type="EMBL" id="JAMLDX010000003">
    <property type="protein sequence ID" value="MCP3729798.1"/>
    <property type="molecule type" value="Genomic_DNA"/>
</dbReference>
<keyword evidence="1 4" id="KW-0378">Hydrolase</keyword>
<dbReference type="Pfam" id="PF20434">
    <property type="entry name" value="BD-FAE"/>
    <property type="match status" value="1"/>
</dbReference>
<organism evidence="4 5">
    <name type="scientific">Sphingomonas tagetis</name>
    <dbReference type="NCBI Taxonomy" id="2949092"/>
    <lineage>
        <taxon>Bacteria</taxon>
        <taxon>Pseudomonadati</taxon>
        <taxon>Pseudomonadota</taxon>
        <taxon>Alphaproteobacteria</taxon>
        <taxon>Sphingomonadales</taxon>
        <taxon>Sphingomonadaceae</taxon>
        <taxon>Sphingomonas</taxon>
    </lineage>
</organism>
<protein>
    <submittedName>
        <fullName evidence="4">Alpha/beta hydrolase</fullName>
    </submittedName>
</protein>
<reference evidence="4" key="1">
    <citation type="submission" date="2022-05" db="EMBL/GenBank/DDBJ databases">
        <title>Sphingomonas sp. strain MG17 Genome sequencing and assembly.</title>
        <authorList>
            <person name="Kim I."/>
        </authorList>
    </citation>
    <scope>NUCLEOTIDE SEQUENCE</scope>
    <source>
        <strain evidence="4">MG17</strain>
    </source>
</reference>
<evidence type="ECO:0000259" key="3">
    <source>
        <dbReference type="Pfam" id="PF20434"/>
    </source>
</evidence>
<dbReference type="Proteomes" id="UP001139451">
    <property type="component" value="Unassembled WGS sequence"/>
</dbReference>